<evidence type="ECO:0000313" key="2">
    <source>
        <dbReference type="Proteomes" id="UP001153076"/>
    </source>
</evidence>
<comment type="caution">
    <text evidence="1">The sequence shown here is derived from an EMBL/GenBank/DDBJ whole genome shotgun (WGS) entry which is preliminary data.</text>
</comment>
<evidence type="ECO:0000313" key="1">
    <source>
        <dbReference type="EMBL" id="KAJ8432101.1"/>
    </source>
</evidence>
<proteinExistence type="predicted"/>
<keyword evidence="2" id="KW-1185">Reference proteome</keyword>
<protein>
    <submittedName>
        <fullName evidence="1">Uncharacterized protein</fullName>
    </submittedName>
</protein>
<dbReference type="Proteomes" id="UP001153076">
    <property type="component" value="Unassembled WGS sequence"/>
</dbReference>
<name>A0A9Q1JVK4_9CARY</name>
<gene>
    <name evidence="1" type="ORF">Cgig2_016374</name>
</gene>
<organism evidence="1 2">
    <name type="scientific">Carnegiea gigantea</name>
    <dbReference type="NCBI Taxonomy" id="171969"/>
    <lineage>
        <taxon>Eukaryota</taxon>
        <taxon>Viridiplantae</taxon>
        <taxon>Streptophyta</taxon>
        <taxon>Embryophyta</taxon>
        <taxon>Tracheophyta</taxon>
        <taxon>Spermatophyta</taxon>
        <taxon>Magnoliopsida</taxon>
        <taxon>eudicotyledons</taxon>
        <taxon>Gunneridae</taxon>
        <taxon>Pentapetalae</taxon>
        <taxon>Caryophyllales</taxon>
        <taxon>Cactineae</taxon>
        <taxon>Cactaceae</taxon>
        <taxon>Cactoideae</taxon>
        <taxon>Echinocereeae</taxon>
        <taxon>Carnegiea</taxon>
    </lineage>
</organism>
<accession>A0A9Q1JVK4</accession>
<sequence length="256" mass="28443">MQTGSDRTGPSSHFSFSSHLQTPISILHSISTSHLLLLLAQFLVSPRLALTLYPPSGVCALPYGPDLLCLSSLRDCLELDLLSSPPSGGRRLPPSGVIAYLVEIRGFFDLYLWIRRVLLIKINVNDIFFEKDQASRKDAQGLEEIKNEVNVTEESEESSKKDELELCSTQESSRIEINSGTSVNLGKKIGDILPILEDGTLEILFLLLKMVGNIVISLHHVHHHHYSPSSSSYIVHKLRMCLVSGDFLPVKHSDDM</sequence>
<dbReference type="AlphaFoldDB" id="A0A9Q1JVK4"/>
<reference evidence="1" key="1">
    <citation type="submission" date="2022-04" db="EMBL/GenBank/DDBJ databases">
        <title>Carnegiea gigantea Genome sequencing and assembly v2.</title>
        <authorList>
            <person name="Copetti D."/>
            <person name="Sanderson M.J."/>
            <person name="Burquez A."/>
            <person name="Wojciechowski M.F."/>
        </authorList>
    </citation>
    <scope>NUCLEOTIDE SEQUENCE</scope>
    <source>
        <strain evidence="1">SGP5-SGP5p</strain>
        <tissue evidence="1">Aerial part</tissue>
    </source>
</reference>
<dbReference type="EMBL" id="JAKOGI010000636">
    <property type="protein sequence ID" value="KAJ8432101.1"/>
    <property type="molecule type" value="Genomic_DNA"/>
</dbReference>